<keyword evidence="1" id="KW-0812">Transmembrane</keyword>
<proteinExistence type="predicted"/>
<keyword evidence="1" id="KW-1133">Transmembrane helix</keyword>
<feature type="chain" id="PRO_5011512404" evidence="2">
    <location>
        <begin position="22"/>
        <end position="177"/>
    </location>
</feature>
<sequence length="177" mass="18783">MKRPNFMVALLLMLVSGACQAHLLKVFAYVEGEALHGNAYFAGGGPATGARIELHNSKGEPVATLAPDANGEFTQLSLPVEVTEVVAVIGDGHQARWPLQRSAAPALPAPQPVTPVNEALDADALAKLVEQAVARQVGPLRQELQASEARARLSDIVGGLGMIFGIAFGLMWWRGRR</sequence>
<evidence type="ECO:0000256" key="2">
    <source>
        <dbReference type="SAM" id="SignalP"/>
    </source>
</evidence>
<dbReference type="PROSITE" id="PS51257">
    <property type="entry name" value="PROKAR_LIPOPROTEIN"/>
    <property type="match status" value="1"/>
</dbReference>
<reference evidence="4" key="1">
    <citation type="submission" date="2016-10" db="EMBL/GenBank/DDBJ databases">
        <authorList>
            <person name="Varghese N."/>
            <person name="Submissions S."/>
        </authorList>
    </citation>
    <scope>NUCLEOTIDE SEQUENCE [LARGE SCALE GENOMIC DNA]</scope>
    <source>
        <strain evidence="4">DSM 23317</strain>
    </source>
</reference>
<name>A0A1G8T8P2_9GAMM</name>
<dbReference type="Proteomes" id="UP000199527">
    <property type="component" value="Unassembled WGS sequence"/>
</dbReference>
<gene>
    <name evidence="3" type="ORF">SAMN04488540_107139</name>
</gene>
<organism evidence="3 4">
    <name type="scientific">Ferrimonas sediminum</name>
    <dbReference type="NCBI Taxonomy" id="718193"/>
    <lineage>
        <taxon>Bacteria</taxon>
        <taxon>Pseudomonadati</taxon>
        <taxon>Pseudomonadota</taxon>
        <taxon>Gammaproteobacteria</taxon>
        <taxon>Alteromonadales</taxon>
        <taxon>Ferrimonadaceae</taxon>
        <taxon>Ferrimonas</taxon>
    </lineage>
</organism>
<keyword evidence="2" id="KW-0732">Signal</keyword>
<evidence type="ECO:0000313" key="4">
    <source>
        <dbReference type="Proteomes" id="UP000199527"/>
    </source>
</evidence>
<dbReference type="AlphaFoldDB" id="A0A1G8T8P2"/>
<protein>
    <submittedName>
        <fullName evidence="3">Nickel transport protein</fullName>
    </submittedName>
</protein>
<keyword evidence="4" id="KW-1185">Reference proteome</keyword>
<evidence type="ECO:0000313" key="3">
    <source>
        <dbReference type="EMBL" id="SDJ37757.1"/>
    </source>
</evidence>
<keyword evidence="1" id="KW-0472">Membrane</keyword>
<accession>A0A1G8T8P2</accession>
<evidence type="ECO:0000256" key="1">
    <source>
        <dbReference type="SAM" id="Phobius"/>
    </source>
</evidence>
<dbReference type="EMBL" id="FNEM01000007">
    <property type="protein sequence ID" value="SDJ37757.1"/>
    <property type="molecule type" value="Genomic_DNA"/>
</dbReference>
<feature type="signal peptide" evidence="2">
    <location>
        <begin position="1"/>
        <end position="21"/>
    </location>
</feature>
<feature type="transmembrane region" description="Helical" evidence="1">
    <location>
        <begin position="156"/>
        <end position="173"/>
    </location>
</feature>